<keyword evidence="5 11" id="KW-0808">Transferase</keyword>
<protein>
    <recommendedName>
        <fullName evidence="3 11">Histone-lysine N-methyltransferase, H3 lysine-79 specific</fullName>
        <ecNumber evidence="2 11">2.1.1.360</ecNumber>
    </recommendedName>
    <alternativeName>
        <fullName evidence="9 11">Histone H3-K79 methyltransferase</fullName>
    </alternativeName>
</protein>
<name>A0AAD5SIT9_9FUNG</name>
<evidence type="ECO:0000256" key="7">
    <source>
        <dbReference type="ARBA" id="ARBA00022853"/>
    </source>
</evidence>
<comment type="function">
    <text evidence="11">Histone methyltransferase that specifically trimethylates histone H3 to form H3K79me3. This methylation is required for telomere silencing and for the pachytene checkpoint during the meiotic cell cycle by allowing the recruitment of RAD9 to double strand breaks. Nucleosomes are preferred as substrate compared to free histone.</text>
</comment>
<feature type="compositionally biased region" description="Low complexity" evidence="12">
    <location>
        <begin position="142"/>
        <end position="151"/>
    </location>
</feature>
<evidence type="ECO:0000256" key="8">
    <source>
        <dbReference type="ARBA" id="ARBA00023242"/>
    </source>
</evidence>
<evidence type="ECO:0000313" key="15">
    <source>
        <dbReference type="Proteomes" id="UP001212841"/>
    </source>
</evidence>
<evidence type="ECO:0000256" key="11">
    <source>
        <dbReference type="RuleBase" id="RU271113"/>
    </source>
</evidence>
<dbReference type="InterPro" id="IPR025789">
    <property type="entry name" value="DOT1_dom"/>
</dbReference>
<dbReference type="CDD" id="cd02440">
    <property type="entry name" value="AdoMet_MTases"/>
    <property type="match status" value="1"/>
</dbReference>
<dbReference type="InterPro" id="IPR029063">
    <property type="entry name" value="SAM-dependent_MTases_sf"/>
</dbReference>
<dbReference type="GO" id="GO:0000077">
    <property type="term" value="P:DNA damage checkpoint signaling"/>
    <property type="evidence" value="ECO:0007669"/>
    <property type="project" value="TreeGrafter"/>
</dbReference>
<reference evidence="14" key="1">
    <citation type="submission" date="2020-05" db="EMBL/GenBank/DDBJ databases">
        <title>Phylogenomic resolution of chytrid fungi.</title>
        <authorList>
            <person name="Stajich J.E."/>
            <person name="Amses K."/>
            <person name="Simmons R."/>
            <person name="Seto K."/>
            <person name="Myers J."/>
            <person name="Bonds A."/>
            <person name="Quandt C.A."/>
            <person name="Barry K."/>
            <person name="Liu P."/>
            <person name="Grigoriev I."/>
            <person name="Longcore J.E."/>
            <person name="James T.Y."/>
        </authorList>
    </citation>
    <scope>NUCLEOTIDE SEQUENCE</scope>
    <source>
        <strain evidence="14">JEL0318</strain>
    </source>
</reference>
<evidence type="ECO:0000259" key="13">
    <source>
        <dbReference type="PROSITE" id="PS51569"/>
    </source>
</evidence>
<dbReference type="EC" id="2.1.1.360" evidence="2 11"/>
<dbReference type="Pfam" id="PF08123">
    <property type="entry name" value="DOT1"/>
    <property type="match status" value="1"/>
</dbReference>
<feature type="compositionally biased region" description="Basic and acidic residues" evidence="12">
    <location>
        <begin position="86"/>
        <end position="126"/>
    </location>
</feature>
<dbReference type="GO" id="GO:0032259">
    <property type="term" value="P:methylation"/>
    <property type="evidence" value="ECO:0007669"/>
    <property type="project" value="UniProtKB-KW"/>
</dbReference>
<evidence type="ECO:0000256" key="3">
    <source>
        <dbReference type="ARBA" id="ARBA00020987"/>
    </source>
</evidence>
<comment type="catalytic activity">
    <reaction evidence="10 11">
        <text>L-lysyl(79)-[histone H3] + 3 S-adenosyl-L-methionine = N(6),N(6),N(6)-trimethyl-L-lysyl(79)-[histone H3] + 3 S-adenosyl-L-homocysteine + 3 H(+)</text>
        <dbReference type="Rhea" id="RHEA:60328"/>
        <dbReference type="Rhea" id="RHEA-COMP:15549"/>
        <dbReference type="Rhea" id="RHEA-COMP:15552"/>
        <dbReference type="ChEBI" id="CHEBI:15378"/>
        <dbReference type="ChEBI" id="CHEBI:29969"/>
        <dbReference type="ChEBI" id="CHEBI:57856"/>
        <dbReference type="ChEBI" id="CHEBI:59789"/>
        <dbReference type="ChEBI" id="CHEBI:61961"/>
        <dbReference type="EC" id="2.1.1.360"/>
    </reaction>
</comment>
<evidence type="ECO:0000256" key="1">
    <source>
        <dbReference type="ARBA" id="ARBA00004123"/>
    </source>
</evidence>
<sequence length="574" mass="64202">MPFSPMDVDTTVPDLEVSPKGSLSSGTMDEDEDSWARTNDSEEDVRPISKTIKPPSLLEKKKKRKRSRSPHGLDFDTDIITKPKKRSDNAERTVPEKKPREADGRSKVTKESKELKQAKEIQETNRKITKHASNGDLRPDSSKSGSTSTLSEKAKGKRPEAVTKPRKSTDDSRRISAVVPRDHRHRSKKSYSPCIHAVDVVRSCLRIYQQCEWHAAVATDEEVTSPSFEGIPPTFPPATEDIATVELEYPGELAIETFPLLFTKKSNEYNPMYDISQTVKALAKHCIPPTDLPPFGNEKSGIIRSVIKACKLGNGEDLKVALSQFNECMRNLKEDGGFESTESHGGPAEPAMVSHVLEQAYARAVAAEAHLLNQYEGFSNNVYGEVRHRLVSDIIREANIQPHHTFLDMGSGIGNVVLQVAAQCLCDCYGIEVMETPARLGKMQEREFLSRMRYYAKPCGRITLRKGDFLEDQEFHGILCSADVIFVNNYAFSAELNQMILAKFLDLKEGAKVISLKSFVPGASTGRLASRRSNAIESIFKVKEMMFAQDSVSWMNEGGSYFIHTVDRRQLQKR</sequence>
<feature type="region of interest" description="Disordered" evidence="12">
    <location>
        <begin position="1"/>
        <end position="188"/>
    </location>
</feature>
<comment type="subcellular location">
    <subcellularLocation>
        <location evidence="1 11">Nucleus</location>
    </subcellularLocation>
</comment>
<dbReference type="InterPro" id="IPR030445">
    <property type="entry name" value="H3-K79_meTrfase"/>
</dbReference>
<keyword evidence="8 11" id="KW-0539">Nucleus</keyword>
<evidence type="ECO:0000256" key="12">
    <source>
        <dbReference type="SAM" id="MobiDB-lite"/>
    </source>
</evidence>
<dbReference type="PROSITE" id="PS51569">
    <property type="entry name" value="DOT1"/>
    <property type="match status" value="1"/>
</dbReference>
<comment type="miscellaneous">
    <text evidence="11">In contrast to other lysine histone methyltransferases, it does not contain a SET domain, suggesting the existence of another mechanism for methylation of lysine residues of histones.</text>
</comment>
<keyword evidence="4 11" id="KW-0489">Methyltransferase</keyword>
<keyword evidence="6 11" id="KW-0949">S-adenosyl-L-methionine</keyword>
<evidence type="ECO:0000256" key="2">
    <source>
        <dbReference type="ARBA" id="ARBA00012190"/>
    </source>
</evidence>
<gene>
    <name evidence="14" type="primary">DOT1</name>
    <name evidence="14" type="ORF">HK097_001883</name>
</gene>
<dbReference type="EMBL" id="JADGJD010000139">
    <property type="protein sequence ID" value="KAJ3054412.1"/>
    <property type="molecule type" value="Genomic_DNA"/>
</dbReference>
<evidence type="ECO:0000256" key="10">
    <source>
        <dbReference type="ARBA" id="ARBA00047770"/>
    </source>
</evidence>
<organism evidence="14 15">
    <name type="scientific">Rhizophlyctis rosea</name>
    <dbReference type="NCBI Taxonomy" id="64517"/>
    <lineage>
        <taxon>Eukaryota</taxon>
        <taxon>Fungi</taxon>
        <taxon>Fungi incertae sedis</taxon>
        <taxon>Chytridiomycota</taxon>
        <taxon>Chytridiomycota incertae sedis</taxon>
        <taxon>Chytridiomycetes</taxon>
        <taxon>Rhizophlyctidales</taxon>
        <taxon>Rhizophlyctidaceae</taxon>
        <taxon>Rhizophlyctis</taxon>
    </lineage>
</organism>
<keyword evidence="15" id="KW-1185">Reference proteome</keyword>
<dbReference type="Proteomes" id="UP001212841">
    <property type="component" value="Unassembled WGS sequence"/>
</dbReference>
<comment type="caution">
    <text evidence="14">The sequence shown here is derived from an EMBL/GenBank/DDBJ whole genome shotgun (WGS) entry which is preliminary data.</text>
</comment>
<feature type="compositionally biased region" description="Basic residues" evidence="12">
    <location>
        <begin position="60"/>
        <end position="69"/>
    </location>
</feature>
<keyword evidence="7 11" id="KW-0156">Chromatin regulator</keyword>
<accession>A0AAD5SIT9</accession>
<dbReference type="GO" id="GO:0005634">
    <property type="term" value="C:nucleus"/>
    <property type="evidence" value="ECO:0007669"/>
    <property type="project" value="UniProtKB-SubCell"/>
</dbReference>
<evidence type="ECO:0000256" key="4">
    <source>
        <dbReference type="ARBA" id="ARBA00022603"/>
    </source>
</evidence>
<evidence type="ECO:0000256" key="6">
    <source>
        <dbReference type="ARBA" id="ARBA00022691"/>
    </source>
</evidence>
<dbReference type="PANTHER" id="PTHR21451:SF0">
    <property type="entry name" value="HISTONE-LYSINE N-METHYLTRANSFERASE, H3 LYSINE-79 SPECIFIC"/>
    <property type="match status" value="1"/>
</dbReference>
<evidence type="ECO:0000256" key="9">
    <source>
        <dbReference type="ARBA" id="ARBA00029821"/>
    </source>
</evidence>
<evidence type="ECO:0000313" key="14">
    <source>
        <dbReference type="EMBL" id="KAJ3054412.1"/>
    </source>
</evidence>
<proteinExistence type="inferred from homology"/>
<dbReference type="PANTHER" id="PTHR21451">
    <property type="entry name" value="HISTONE H3 METHYLTRANSFERASE"/>
    <property type="match status" value="1"/>
</dbReference>
<dbReference type="GO" id="GO:0140956">
    <property type="term" value="F:histone H3K79 trimethyltransferase activity"/>
    <property type="evidence" value="ECO:0007669"/>
    <property type="project" value="UniProtKB-EC"/>
</dbReference>
<dbReference type="Gene3D" id="1.10.260.170">
    <property type="match status" value="1"/>
</dbReference>
<evidence type="ECO:0000256" key="5">
    <source>
        <dbReference type="ARBA" id="ARBA00022679"/>
    </source>
</evidence>
<dbReference type="Gene3D" id="3.40.50.150">
    <property type="entry name" value="Vaccinia Virus protein VP39"/>
    <property type="match status" value="1"/>
</dbReference>
<feature type="domain" description="DOT1" evidence="13">
    <location>
        <begin position="243"/>
        <end position="574"/>
    </location>
</feature>
<dbReference type="GO" id="GO:0006281">
    <property type="term" value="P:DNA repair"/>
    <property type="evidence" value="ECO:0007669"/>
    <property type="project" value="TreeGrafter"/>
</dbReference>
<comment type="similarity">
    <text evidence="11">Belongs to the class I-like SAM-binding methyltransferase superfamily. DOT1 family.</text>
</comment>
<dbReference type="SUPFAM" id="SSF53335">
    <property type="entry name" value="S-adenosyl-L-methionine-dependent methyltransferases"/>
    <property type="match status" value="1"/>
</dbReference>
<feature type="compositionally biased region" description="Basic and acidic residues" evidence="12">
    <location>
        <begin position="152"/>
        <end position="174"/>
    </location>
</feature>
<dbReference type="AlphaFoldDB" id="A0AAD5SIT9"/>
<dbReference type="FunFam" id="3.40.50.150:FF:000033">
    <property type="entry name" value="Histone-lysine N-methyltransferase, H3 lysine-79 specific"/>
    <property type="match status" value="1"/>
</dbReference>